<dbReference type="GO" id="GO:0005576">
    <property type="term" value="C:extracellular region"/>
    <property type="evidence" value="ECO:0007669"/>
    <property type="project" value="InterPro"/>
</dbReference>
<comment type="caution">
    <text evidence="2">The sequence shown here is derived from an EMBL/GenBank/DDBJ whole genome shotgun (WGS) entry which is preliminary data.</text>
</comment>
<organism evidence="2 3">
    <name type="scientific">Adineta steineri</name>
    <dbReference type="NCBI Taxonomy" id="433720"/>
    <lineage>
        <taxon>Eukaryota</taxon>
        <taxon>Metazoa</taxon>
        <taxon>Spiralia</taxon>
        <taxon>Gnathifera</taxon>
        <taxon>Rotifera</taxon>
        <taxon>Eurotatoria</taxon>
        <taxon>Bdelloidea</taxon>
        <taxon>Adinetida</taxon>
        <taxon>Adinetidae</taxon>
        <taxon>Adineta</taxon>
    </lineage>
</organism>
<proteinExistence type="predicted"/>
<gene>
    <name evidence="2" type="ORF">KXQ929_LOCUS49219</name>
</gene>
<dbReference type="Proteomes" id="UP000663868">
    <property type="component" value="Unassembled WGS sequence"/>
</dbReference>
<dbReference type="PROSITE" id="PS50940">
    <property type="entry name" value="CHIT_BIND_II"/>
    <property type="match status" value="1"/>
</dbReference>
<name>A0A820M508_9BILA</name>
<dbReference type="GO" id="GO:0008061">
    <property type="term" value="F:chitin binding"/>
    <property type="evidence" value="ECO:0007669"/>
    <property type="project" value="InterPro"/>
</dbReference>
<dbReference type="AlphaFoldDB" id="A0A820M508"/>
<dbReference type="EMBL" id="CAJOBB010020549">
    <property type="protein sequence ID" value="CAF4368421.1"/>
    <property type="molecule type" value="Genomic_DNA"/>
</dbReference>
<protein>
    <recommendedName>
        <fullName evidence="1">Chitin-binding type-2 domain-containing protein</fullName>
    </recommendedName>
</protein>
<dbReference type="Gene3D" id="2.170.140.10">
    <property type="entry name" value="Chitin binding domain"/>
    <property type="match status" value="1"/>
</dbReference>
<evidence type="ECO:0000313" key="2">
    <source>
        <dbReference type="EMBL" id="CAF4368421.1"/>
    </source>
</evidence>
<dbReference type="SUPFAM" id="SSF57625">
    <property type="entry name" value="Invertebrate chitin-binding proteins"/>
    <property type="match status" value="1"/>
</dbReference>
<feature type="domain" description="Chitin-binding type-2" evidence="1">
    <location>
        <begin position="1"/>
        <end position="46"/>
    </location>
</feature>
<sequence>RTKANCQSYIQCLDYRVANYSRCTHGQRFNRNLGKCTTADQVPCPASSSSSIRFSLSIYLLLITSTTMIL</sequence>
<reference evidence="2" key="1">
    <citation type="submission" date="2021-02" db="EMBL/GenBank/DDBJ databases">
        <authorList>
            <person name="Nowell W R."/>
        </authorList>
    </citation>
    <scope>NUCLEOTIDE SEQUENCE</scope>
</reference>
<dbReference type="Pfam" id="PF01607">
    <property type="entry name" value="CBM_14"/>
    <property type="match status" value="1"/>
</dbReference>
<dbReference type="InterPro" id="IPR002557">
    <property type="entry name" value="Chitin-bd_dom"/>
</dbReference>
<dbReference type="InterPro" id="IPR036508">
    <property type="entry name" value="Chitin-bd_dom_sf"/>
</dbReference>
<accession>A0A820M508</accession>
<feature type="non-terminal residue" evidence="2">
    <location>
        <position position="1"/>
    </location>
</feature>
<evidence type="ECO:0000259" key="1">
    <source>
        <dbReference type="PROSITE" id="PS50940"/>
    </source>
</evidence>
<evidence type="ECO:0000313" key="3">
    <source>
        <dbReference type="Proteomes" id="UP000663868"/>
    </source>
</evidence>